<organism evidence="3">
    <name type="scientific">Spathaspora passalidarum (strain NRRL Y-27907 / 11-Y1)</name>
    <dbReference type="NCBI Taxonomy" id="619300"/>
    <lineage>
        <taxon>Eukaryota</taxon>
        <taxon>Fungi</taxon>
        <taxon>Dikarya</taxon>
        <taxon>Ascomycota</taxon>
        <taxon>Saccharomycotina</taxon>
        <taxon>Pichiomycetes</taxon>
        <taxon>Debaryomycetaceae</taxon>
        <taxon>Spathaspora</taxon>
    </lineage>
</organism>
<dbReference type="HOGENOM" id="CLU_924912_0_0_1"/>
<proteinExistence type="predicted"/>
<protein>
    <submittedName>
        <fullName evidence="2">Uncharacterized protein</fullName>
    </submittedName>
</protein>
<dbReference type="AlphaFoldDB" id="G3ALC0"/>
<accession>G3ALC0</accession>
<dbReference type="Proteomes" id="UP000000709">
    <property type="component" value="Unassembled WGS sequence"/>
</dbReference>
<dbReference type="EMBL" id="GL996501">
    <property type="protein sequence ID" value="EGW33163.1"/>
    <property type="molecule type" value="Genomic_DNA"/>
</dbReference>
<dbReference type="RefSeq" id="XP_007374678.1">
    <property type="nucleotide sequence ID" value="XM_007374616.1"/>
</dbReference>
<evidence type="ECO:0000256" key="1">
    <source>
        <dbReference type="SAM" id="MobiDB-lite"/>
    </source>
</evidence>
<dbReference type="eggNOG" id="ENOG502RQ9U">
    <property type="taxonomic scope" value="Eukaryota"/>
</dbReference>
<gene>
    <name evidence="2" type="ORF">SPAPADRAFT_50076</name>
</gene>
<feature type="region of interest" description="Disordered" evidence="1">
    <location>
        <begin position="96"/>
        <end position="137"/>
    </location>
</feature>
<dbReference type="InParanoid" id="G3ALC0"/>
<feature type="compositionally biased region" description="Basic residues" evidence="1">
    <location>
        <begin position="104"/>
        <end position="113"/>
    </location>
</feature>
<name>G3ALC0_SPAPN</name>
<dbReference type="KEGG" id="spaa:SPAPADRAFT_50076"/>
<dbReference type="OrthoDB" id="4096449at2759"/>
<evidence type="ECO:0000313" key="3">
    <source>
        <dbReference type="Proteomes" id="UP000000709"/>
    </source>
</evidence>
<reference evidence="2 3" key="1">
    <citation type="journal article" date="2011" name="Proc. Natl. Acad. Sci. U.S.A.">
        <title>Comparative genomics of xylose-fermenting fungi for enhanced biofuel production.</title>
        <authorList>
            <person name="Wohlbach D.J."/>
            <person name="Kuo A."/>
            <person name="Sato T.K."/>
            <person name="Potts K.M."/>
            <person name="Salamov A.A."/>
            <person name="LaButti K.M."/>
            <person name="Sun H."/>
            <person name="Clum A."/>
            <person name="Pangilinan J.L."/>
            <person name="Lindquist E.A."/>
            <person name="Lucas S."/>
            <person name="Lapidus A."/>
            <person name="Jin M."/>
            <person name="Gunawan C."/>
            <person name="Balan V."/>
            <person name="Dale B.E."/>
            <person name="Jeffries T.W."/>
            <person name="Zinkel R."/>
            <person name="Barry K.W."/>
            <person name="Grigoriev I.V."/>
            <person name="Gasch A.P."/>
        </authorList>
    </citation>
    <scope>NUCLEOTIDE SEQUENCE [LARGE SCALE GENOMIC DNA]</scope>
    <source>
        <strain evidence="3">NRRL Y-27907 / 11-Y1</strain>
    </source>
</reference>
<sequence length="301" mass="34936">MKLARGVAKLSLSSIQASLQSSDNDEREIIKHIDYDMLERAYNIHKYYPQYIHNYDISTPVLRMLIVDKPIYNDANQHLKNGESYEKRKLLNCQLHEKRDARKASRKERKERKREKQLMKQEQKLKNKGYHDQFKNEDSDYYSDSTDVDIDEQIITGKAELVSIPLVKDSTTWSESSNTRAESTRTMSKNKLITKSHTHPTSKHNSFGFKILNKMFPKSPPGTKNSADAPMSKMISLQPIDKSSKSEIIIPLQKANTFEQTKSNLTLSRRLAKRLTRSDQENPNVIGMYTFFYFILCSSED</sequence>
<evidence type="ECO:0000313" key="2">
    <source>
        <dbReference type="EMBL" id="EGW33163.1"/>
    </source>
</evidence>
<feature type="compositionally biased region" description="Basic and acidic residues" evidence="1">
    <location>
        <begin position="114"/>
        <end position="137"/>
    </location>
</feature>
<dbReference type="GeneID" id="18871400"/>
<keyword evidence="3" id="KW-1185">Reference proteome</keyword>